<feature type="domain" description="Neprosin PEP catalytic" evidence="1">
    <location>
        <begin position="116"/>
        <end position="275"/>
    </location>
</feature>
<organism evidence="2 4">
    <name type="scientific">Coffea arabica</name>
    <name type="common">Arabian coffee</name>
    <dbReference type="NCBI Taxonomy" id="13443"/>
    <lineage>
        <taxon>Eukaryota</taxon>
        <taxon>Viridiplantae</taxon>
        <taxon>Streptophyta</taxon>
        <taxon>Embryophyta</taxon>
        <taxon>Tracheophyta</taxon>
        <taxon>Spermatophyta</taxon>
        <taxon>Magnoliopsida</taxon>
        <taxon>eudicotyledons</taxon>
        <taxon>Gunneridae</taxon>
        <taxon>Pentapetalae</taxon>
        <taxon>asterids</taxon>
        <taxon>lamiids</taxon>
        <taxon>Gentianales</taxon>
        <taxon>Rubiaceae</taxon>
        <taxon>Ixoroideae</taxon>
        <taxon>Gardenieae complex</taxon>
        <taxon>Bertiereae - Coffeeae clade</taxon>
        <taxon>Coffeeae</taxon>
        <taxon>Coffea</taxon>
    </lineage>
</organism>
<evidence type="ECO:0000313" key="2">
    <source>
        <dbReference type="Proteomes" id="UP001652660"/>
    </source>
</evidence>
<evidence type="ECO:0000259" key="1">
    <source>
        <dbReference type="PROSITE" id="PS52045"/>
    </source>
</evidence>
<evidence type="ECO:0000313" key="4">
    <source>
        <dbReference type="RefSeq" id="XP_071927543.1"/>
    </source>
</evidence>
<dbReference type="InterPro" id="IPR053168">
    <property type="entry name" value="Glutamic_endopeptidase"/>
</dbReference>
<dbReference type="InterPro" id="IPR025521">
    <property type="entry name" value="Neprosin_propep"/>
</dbReference>
<keyword evidence="2" id="KW-1185">Reference proteome</keyword>
<dbReference type="RefSeq" id="XP_071927543.1">
    <property type="nucleotide sequence ID" value="XM_072071442.1"/>
</dbReference>
<dbReference type="PANTHER" id="PTHR31589:SF24">
    <property type="entry name" value="OS07G0205500 PROTEIN"/>
    <property type="match status" value="1"/>
</dbReference>
<proteinExistence type="predicted"/>
<dbReference type="Pfam" id="PF03080">
    <property type="entry name" value="Neprosin"/>
    <property type="match status" value="1"/>
</dbReference>
<evidence type="ECO:0000313" key="3">
    <source>
        <dbReference type="RefSeq" id="XP_071927518.1"/>
    </source>
</evidence>
<dbReference type="Gene3D" id="3.90.1320.10">
    <property type="entry name" value="Outer-capsid protein sigma 3, large lobe"/>
    <property type="match status" value="1"/>
</dbReference>
<protein>
    <submittedName>
        <fullName evidence="3 4">Protein neprosin-like</fullName>
    </submittedName>
</protein>
<accession>A0ABM4W6Y0</accession>
<dbReference type="RefSeq" id="XP_071927518.1">
    <property type="nucleotide sequence ID" value="XM_072071417.1"/>
</dbReference>
<dbReference type="PROSITE" id="PS52045">
    <property type="entry name" value="NEPROSIN_PEP_CD"/>
    <property type="match status" value="1"/>
</dbReference>
<dbReference type="Proteomes" id="UP001652660">
    <property type="component" value="Chromosome 1e"/>
</dbReference>
<sequence length="275" mass="30782">MSLCDASNKTPIKSIKSPDGDIIDCIHIYDQPAFDHPLLKNHTILMRPSFHPSSELLNAHGQENTNSITQSWQLSGKCPDNTIPILRNQNARKTKKYVMKQNETVSQSSSDDDMKSLDPYTHEHAIAYVQGDKYRGAKATINVWQPYVQNRIEFSLSQIWVVGGHDSTINTIEAGWTVDPSVFGDNKPRLFTYWTNFCLHKFESIKRRDGSGGSGEGSITARQQFRSEVVGLGIGATVLNSSLYIVDRGQRAVLFDRFHGVIDDTIGEGTHFLIP</sequence>
<dbReference type="InterPro" id="IPR004314">
    <property type="entry name" value="Neprosin"/>
</dbReference>
<name>A0ABM4W6Y0_COFAR</name>
<dbReference type="Pfam" id="PF14365">
    <property type="entry name" value="Neprosin_AP"/>
    <property type="match status" value="1"/>
</dbReference>
<gene>
    <name evidence="4" type="primary">LOC113740901</name>
    <name evidence="3" type="synonym">LOC140004458</name>
</gene>
<reference evidence="3 4" key="2">
    <citation type="submission" date="2025-05" db="UniProtKB">
        <authorList>
            <consortium name="RefSeq"/>
        </authorList>
    </citation>
    <scope>IDENTIFICATION</scope>
    <source>
        <tissue evidence="3 4">Leaves</tissue>
    </source>
</reference>
<reference evidence="2" key="1">
    <citation type="journal article" date="2025" name="Foods">
        <title>Unveiling the Microbial Signatures of Arabica Coffee Cherries: Insights into Ripeness Specific Diversity, Functional Traits, and Implications for Quality and Safety.</title>
        <authorList>
            <consortium name="RefSeq"/>
            <person name="Tenea G.N."/>
            <person name="Cifuentes V."/>
            <person name="Reyes P."/>
            <person name="Cevallos-Vallejos M."/>
        </authorList>
    </citation>
    <scope>NUCLEOTIDE SEQUENCE [LARGE SCALE GENOMIC DNA]</scope>
</reference>
<dbReference type="GeneID" id="113740901"/>
<dbReference type="PANTHER" id="PTHR31589">
    <property type="entry name" value="PROTEIN, PUTATIVE (DUF239)-RELATED-RELATED"/>
    <property type="match status" value="1"/>
</dbReference>